<evidence type="ECO:0000256" key="1">
    <source>
        <dbReference type="SAM" id="MobiDB-lite"/>
    </source>
</evidence>
<dbReference type="RefSeq" id="WP_173947581.1">
    <property type="nucleotide sequence ID" value="NZ_CP102845.1"/>
</dbReference>
<evidence type="ECO:0000313" key="2">
    <source>
        <dbReference type="EMBL" id="UVF21261.1"/>
    </source>
</evidence>
<dbReference type="EMBL" id="CP102845">
    <property type="protein sequence ID" value="UVF21261.1"/>
    <property type="molecule type" value="Genomic_DNA"/>
</dbReference>
<feature type="region of interest" description="Disordered" evidence="1">
    <location>
        <begin position="44"/>
        <end position="63"/>
    </location>
</feature>
<dbReference type="Proteomes" id="UP001017257">
    <property type="component" value="Chromosome"/>
</dbReference>
<accession>A0ABY5RY88</accession>
<keyword evidence="3" id="KW-1185">Reference proteome</keyword>
<name>A0ABY5RY88_9HYPH</name>
<proteinExistence type="predicted"/>
<sequence length="110" mass="11704">MKTSGASARRRFSPLGGGLKIMAVLAVSLGFGFAAQRTDAAHAGHGVAAKPNRQMEASVREPVTPVAAKDVEITSSIETRSPDNGTCSISRKRLFVEGEGWIVRRVTTCY</sequence>
<reference evidence="2" key="1">
    <citation type="submission" date="2022-08" db="EMBL/GenBank/DDBJ databases">
        <title>Microvirga terrae sp. nov., isolated from soil.</title>
        <authorList>
            <person name="Kim K.H."/>
            <person name="Seo Y.L."/>
            <person name="Kim J.M."/>
            <person name="Lee J.K."/>
            <person name="Han D.M."/>
            <person name="Jeon C.O."/>
        </authorList>
    </citation>
    <scope>NUCLEOTIDE SEQUENCE</scope>
    <source>
        <strain evidence="2">R24</strain>
    </source>
</reference>
<gene>
    <name evidence="2" type="ORF">HPT29_009120</name>
</gene>
<organism evidence="2 3">
    <name type="scientific">Microvirga terrae</name>
    <dbReference type="NCBI Taxonomy" id="2740529"/>
    <lineage>
        <taxon>Bacteria</taxon>
        <taxon>Pseudomonadati</taxon>
        <taxon>Pseudomonadota</taxon>
        <taxon>Alphaproteobacteria</taxon>
        <taxon>Hyphomicrobiales</taxon>
        <taxon>Methylobacteriaceae</taxon>
        <taxon>Microvirga</taxon>
    </lineage>
</organism>
<protein>
    <submittedName>
        <fullName evidence="2">Uncharacterized protein</fullName>
    </submittedName>
</protein>
<evidence type="ECO:0000313" key="3">
    <source>
        <dbReference type="Proteomes" id="UP001017257"/>
    </source>
</evidence>